<keyword evidence="2" id="KW-0805">Transcription regulation</keyword>
<evidence type="ECO:0000313" key="7">
    <source>
        <dbReference type="EMBL" id="CAI8597030.1"/>
    </source>
</evidence>
<dbReference type="CDD" id="cd00266">
    <property type="entry name" value="MADS_SRF_like"/>
    <property type="match status" value="1"/>
</dbReference>
<dbReference type="SMART" id="SM00432">
    <property type="entry name" value="MADS"/>
    <property type="match status" value="1"/>
</dbReference>
<dbReference type="InterPro" id="IPR036879">
    <property type="entry name" value="TF_MADSbox_sf"/>
</dbReference>
<comment type="subcellular location">
    <subcellularLocation>
        <location evidence="1">Nucleus</location>
    </subcellularLocation>
</comment>
<feature type="domain" description="MADS-box" evidence="6">
    <location>
        <begin position="1"/>
        <end position="49"/>
    </location>
</feature>
<keyword evidence="8" id="KW-1185">Reference proteome</keyword>
<dbReference type="InterPro" id="IPR002100">
    <property type="entry name" value="TF_MADSbox"/>
</dbReference>
<keyword evidence="4" id="KW-0804">Transcription</keyword>
<sequence>MTRQKVKLAFIENDKARKLAFNKRKKSLVKKVDELTTLCGIDACAIIYGPYDPQPEIWPSSSGVESVLSKFKAVPEFEQSKKMVNQERFLKERILKAEKKLKRQCRDNKEKETAMLMFQCLNAGNIVQNNMQVGDLNDLSWMIDHNLRAIGRRMESGDRENIIHQNQSENQISPAQSQEQFQVEPPLILPLPPPPPTTSNNEEIAMMSHGHLQIAPPLPLLPPPPPHPTVPNNEEIAVMGHGHVGMAMNNNDEWR</sequence>
<protein>
    <recommendedName>
        <fullName evidence="6">MADS-box domain-containing protein</fullName>
    </recommendedName>
</protein>
<evidence type="ECO:0000313" key="8">
    <source>
        <dbReference type="Proteomes" id="UP001157006"/>
    </source>
</evidence>
<dbReference type="AlphaFoldDB" id="A0AAV0ZKZ2"/>
<dbReference type="InterPro" id="IPR033897">
    <property type="entry name" value="SRF-like_MADS-box"/>
</dbReference>
<dbReference type="GO" id="GO:0005634">
    <property type="term" value="C:nucleus"/>
    <property type="evidence" value="ECO:0007669"/>
    <property type="project" value="UniProtKB-SubCell"/>
</dbReference>
<evidence type="ECO:0000256" key="4">
    <source>
        <dbReference type="ARBA" id="ARBA00023163"/>
    </source>
</evidence>
<dbReference type="GO" id="GO:0000981">
    <property type="term" value="F:DNA-binding transcription factor activity, RNA polymerase II-specific"/>
    <property type="evidence" value="ECO:0007669"/>
    <property type="project" value="InterPro"/>
</dbReference>
<dbReference type="PRINTS" id="PR00404">
    <property type="entry name" value="MADSDOMAIN"/>
</dbReference>
<dbReference type="EMBL" id="OX451737">
    <property type="protein sequence ID" value="CAI8597030.1"/>
    <property type="molecule type" value="Genomic_DNA"/>
</dbReference>
<dbReference type="SUPFAM" id="SSF55455">
    <property type="entry name" value="SRF-like"/>
    <property type="match status" value="1"/>
</dbReference>
<dbReference type="GO" id="GO:0000978">
    <property type="term" value="F:RNA polymerase II cis-regulatory region sequence-specific DNA binding"/>
    <property type="evidence" value="ECO:0007669"/>
    <property type="project" value="TreeGrafter"/>
</dbReference>
<dbReference type="Proteomes" id="UP001157006">
    <property type="component" value="Chromosome 2"/>
</dbReference>
<dbReference type="PROSITE" id="PS50066">
    <property type="entry name" value="MADS_BOX_2"/>
    <property type="match status" value="1"/>
</dbReference>
<name>A0AAV0ZKZ2_VICFA</name>
<gene>
    <name evidence="7" type="ORF">VFH_II062520</name>
</gene>
<reference evidence="7 8" key="1">
    <citation type="submission" date="2023-01" db="EMBL/GenBank/DDBJ databases">
        <authorList>
            <person name="Kreplak J."/>
        </authorList>
    </citation>
    <scope>NUCLEOTIDE SEQUENCE [LARGE SCALE GENOMIC DNA]</scope>
</reference>
<evidence type="ECO:0000256" key="5">
    <source>
        <dbReference type="ARBA" id="ARBA00023242"/>
    </source>
</evidence>
<proteinExistence type="predicted"/>
<evidence type="ECO:0000256" key="1">
    <source>
        <dbReference type="ARBA" id="ARBA00004123"/>
    </source>
</evidence>
<dbReference type="GO" id="GO:0045944">
    <property type="term" value="P:positive regulation of transcription by RNA polymerase II"/>
    <property type="evidence" value="ECO:0007669"/>
    <property type="project" value="InterPro"/>
</dbReference>
<accession>A0AAV0ZKZ2</accession>
<dbReference type="PANTHER" id="PTHR11945:SF788">
    <property type="entry name" value="AGAMOUS-LIKE-34-RELATED"/>
    <property type="match status" value="1"/>
</dbReference>
<evidence type="ECO:0000256" key="3">
    <source>
        <dbReference type="ARBA" id="ARBA00023125"/>
    </source>
</evidence>
<keyword evidence="3" id="KW-0238">DNA-binding</keyword>
<keyword evidence="5" id="KW-0539">Nucleus</keyword>
<dbReference type="Pfam" id="PF00319">
    <property type="entry name" value="SRF-TF"/>
    <property type="match status" value="1"/>
</dbReference>
<dbReference type="FunFam" id="3.40.1810.10:FF:000018">
    <property type="entry name" value="agamous-like MADS-box protein AGL80"/>
    <property type="match status" value="1"/>
</dbReference>
<evidence type="ECO:0000259" key="6">
    <source>
        <dbReference type="PROSITE" id="PS50066"/>
    </source>
</evidence>
<dbReference type="Gene3D" id="3.40.1810.10">
    <property type="entry name" value="Transcription factor, MADS-box"/>
    <property type="match status" value="1"/>
</dbReference>
<organism evidence="7 8">
    <name type="scientific">Vicia faba</name>
    <name type="common">Broad bean</name>
    <name type="synonym">Faba vulgaris</name>
    <dbReference type="NCBI Taxonomy" id="3906"/>
    <lineage>
        <taxon>Eukaryota</taxon>
        <taxon>Viridiplantae</taxon>
        <taxon>Streptophyta</taxon>
        <taxon>Embryophyta</taxon>
        <taxon>Tracheophyta</taxon>
        <taxon>Spermatophyta</taxon>
        <taxon>Magnoliopsida</taxon>
        <taxon>eudicotyledons</taxon>
        <taxon>Gunneridae</taxon>
        <taxon>Pentapetalae</taxon>
        <taxon>rosids</taxon>
        <taxon>fabids</taxon>
        <taxon>Fabales</taxon>
        <taxon>Fabaceae</taxon>
        <taxon>Papilionoideae</taxon>
        <taxon>50 kb inversion clade</taxon>
        <taxon>NPAAA clade</taxon>
        <taxon>Hologalegina</taxon>
        <taxon>IRL clade</taxon>
        <taxon>Fabeae</taxon>
        <taxon>Vicia</taxon>
    </lineage>
</organism>
<dbReference type="PANTHER" id="PTHR11945">
    <property type="entry name" value="MADS BOX PROTEIN"/>
    <property type="match status" value="1"/>
</dbReference>
<dbReference type="GO" id="GO:0046983">
    <property type="term" value="F:protein dimerization activity"/>
    <property type="evidence" value="ECO:0007669"/>
    <property type="project" value="InterPro"/>
</dbReference>
<evidence type="ECO:0000256" key="2">
    <source>
        <dbReference type="ARBA" id="ARBA00023015"/>
    </source>
</evidence>